<protein>
    <submittedName>
        <fullName evidence="4">Predicted ATPase</fullName>
    </submittedName>
</protein>
<accession>A0ABY1MZW8</accession>
<dbReference type="InterPro" id="IPR005654">
    <property type="entry name" value="ATPase_AFG1-like"/>
</dbReference>
<reference evidence="4 5" key="1">
    <citation type="submission" date="2017-05" db="EMBL/GenBank/DDBJ databases">
        <authorList>
            <person name="Varghese N."/>
            <person name="Submissions S."/>
        </authorList>
    </citation>
    <scope>NUCLEOTIDE SEQUENCE [LARGE SCALE GENOMIC DNA]</scope>
    <source>
        <strain evidence="4 5">DSM 45139</strain>
    </source>
</reference>
<dbReference type="PANTHER" id="PTHR12169">
    <property type="entry name" value="ATPASE N2B"/>
    <property type="match status" value="1"/>
</dbReference>
<dbReference type="CDD" id="cd00009">
    <property type="entry name" value="AAA"/>
    <property type="match status" value="1"/>
</dbReference>
<dbReference type="SMART" id="SM00382">
    <property type="entry name" value="AAA"/>
    <property type="match status" value="1"/>
</dbReference>
<evidence type="ECO:0000256" key="1">
    <source>
        <dbReference type="ARBA" id="ARBA00022741"/>
    </source>
</evidence>
<dbReference type="Gene3D" id="3.40.50.300">
    <property type="entry name" value="P-loop containing nucleotide triphosphate hydrolases"/>
    <property type="match status" value="1"/>
</dbReference>
<evidence type="ECO:0000313" key="5">
    <source>
        <dbReference type="Proteomes" id="UP000315460"/>
    </source>
</evidence>
<keyword evidence="2" id="KW-0067">ATP-binding</keyword>
<sequence length="422" mass="45741">MVSPSEGKVRKVGIDYCAGVGAGVISHEIVKHRTRLCREELGYARNEGRAGAVVVRGRPLGDAELCVYRLVREGMTSPPSCERDGSLANLVTPGWLRHSLSLPPALYEARVSIMRTPSVGTQSAGAVSLTARQCAVMDSMRGRGNVYIYGPPGSGKTTLLNSVHRATPKAVRWHSAEFFRAVHAELPRHGRNVEAAVRALTGRARVVFFDEFHVHDVADAIYLHRALTWWCAHRVRVVSTSNYAPEGLLPNPLLHAAAEPVIELIRAKFEVIDLDEGIDHRSIAVATEQGFTAGRWLPPVAHEDATSSLMLGRRCLPVLPRSTGAGTVETTFAALCEGPWSTSDYLTLFADRSALVLHDVPHPARIGREPAQRLANLVDVAYDLDVVLTVHSPGRPEALTDADVPPLDVARTVSRLGSLAVS</sequence>
<evidence type="ECO:0000313" key="4">
    <source>
        <dbReference type="EMBL" id="SMO61749.1"/>
    </source>
</evidence>
<feature type="domain" description="AAA+ ATPase" evidence="3">
    <location>
        <begin position="142"/>
        <end position="268"/>
    </location>
</feature>
<dbReference type="NCBIfam" id="NF040713">
    <property type="entry name" value="ZapE"/>
    <property type="match status" value="1"/>
</dbReference>
<keyword evidence="1" id="KW-0547">Nucleotide-binding</keyword>
<dbReference type="Proteomes" id="UP000315460">
    <property type="component" value="Unassembled WGS sequence"/>
</dbReference>
<dbReference type="SUPFAM" id="SSF52540">
    <property type="entry name" value="P-loop containing nucleoside triphosphate hydrolases"/>
    <property type="match status" value="1"/>
</dbReference>
<dbReference type="EMBL" id="FXTG01000002">
    <property type="protein sequence ID" value="SMO61749.1"/>
    <property type="molecule type" value="Genomic_DNA"/>
</dbReference>
<dbReference type="PANTHER" id="PTHR12169:SF6">
    <property type="entry name" value="AFG1-LIKE ATPASE"/>
    <property type="match status" value="1"/>
</dbReference>
<evidence type="ECO:0000259" key="3">
    <source>
        <dbReference type="SMART" id="SM00382"/>
    </source>
</evidence>
<dbReference type="Pfam" id="PF03969">
    <property type="entry name" value="AFG1_ATPase"/>
    <property type="match status" value="1"/>
</dbReference>
<dbReference type="InterPro" id="IPR027417">
    <property type="entry name" value="P-loop_NTPase"/>
</dbReference>
<organism evidence="4 5">
    <name type="scientific">Dietzia kunjamensis subsp. schimae</name>
    <dbReference type="NCBI Taxonomy" id="498198"/>
    <lineage>
        <taxon>Bacteria</taxon>
        <taxon>Bacillati</taxon>
        <taxon>Actinomycetota</taxon>
        <taxon>Actinomycetes</taxon>
        <taxon>Mycobacteriales</taxon>
        <taxon>Dietziaceae</taxon>
        <taxon>Dietzia</taxon>
    </lineage>
</organism>
<keyword evidence="5" id="KW-1185">Reference proteome</keyword>
<dbReference type="RefSeq" id="WP_338082034.1">
    <property type="nucleotide sequence ID" value="NZ_FXTG01000002.1"/>
</dbReference>
<dbReference type="InterPro" id="IPR003593">
    <property type="entry name" value="AAA+_ATPase"/>
</dbReference>
<name>A0ABY1MZW8_9ACTN</name>
<gene>
    <name evidence="4" type="ORF">SAMN06265174_102646</name>
</gene>
<evidence type="ECO:0000256" key="2">
    <source>
        <dbReference type="ARBA" id="ARBA00022840"/>
    </source>
</evidence>
<proteinExistence type="predicted"/>
<comment type="caution">
    <text evidence="4">The sequence shown here is derived from an EMBL/GenBank/DDBJ whole genome shotgun (WGS) entry which is preliminary data.</text>
</comment>